<accession>B7Q802</accession>
<dbReference type="EMBL" id="ABJB010679133">
    <property type="status" value="NOT_ANNOTATED_CDS"/>
    <property type="molecule type" value="Genomic_DNA"/>
</dbReference>
<gene>
    <name evidence="1" type="ORF">IscW_ISCW011660</name>
</gene>
<dbReference type="PaxDb" id="6945-B7Q802"/>
<reference evidence="1 3" key="1">
    <citation type="submission" date="2008-03" db="EMBL/GenBank/DDBJ databases">
        <title>Annotation of Ixodes scapularis.</title>
        <authorList>
            <consortium name="Ixodes scapularis Genome Project Consortium"/>
            <person name="Caler E."/>
            <person name="Hannick L.I."/>
            <person name="Bidwell S."/>
            <person name="Joardar V."/>
            <person name="Thiagarajan M."/>
            <person name="Amedeo P."/>
            <person name="Galinsky K.J."/>
            <person name="Schobel S."/>
            <person name="Inman J."/>
            <person name="Hostetler J."/>
            <person name="Miller J."/>
            <person name="Hammond M."/>
            <person name="Megy K."/>
            <person name="Lawson D."/>
            <person name="Kodira C."/>
            <person name="Sutton G."/>
            <person name="Meyer J."/>
            <person name="Hill C.A."/>
            <person name="Birren B."/>
            <person name="Nene V."/>
            <person name="Collins F."/>
            <person name="Alarcon-Chaidez F."/>
            <person name="Wikel S."/>
            <person name="Strausberg R."/>
        </authorList>
    </citation>
    <scope>NUCLEOTIDE SEQUENCE [LARGE SCALE GENOMIC DNA]</scope>
    <source>
        <strain evidence="3">Wikel</strain>
        <strain evidence="1">Wikel colony</strain>
    </source>
</reference>
<feature type="non-terminal residue" evidence="1">
    <location>
        <position position="1"/>
    </location>
</feature>
<keyword evidence="3" id="KW-1185">Reference proteome</keyword>
<dbReference type="EnsemblMetazoa" id="ISCW011660-RA">
    <property type="protein sequence ID" value="ISCW011660-PA"/>
    <property type="gene ID" value="ISCW011660"/>
</dbReference>
<dbReference type="Proteomes" id="UP000001555">
    <property type="component" value="Unassembled WGS sequence"/>
</dbReference>
<dbReference type="AlphaFoldDB" id="B7Q802"/>
<protein>
    <submittedName>
        <fullName evidence="1 2">Uncharacterized protein</fullName>
    </submittedName>
</protein>
<dbReference type="VEuPathDB" id="VectorBase:ISCI011660"/>
<sequence>FFLSGDGRRSVSCAFRVARFTMSQAIVETSQAIWDNLRDEYVKCPRTPEKWANVARRFLQCRNVLNCID</sequence>
<dbReference type="EMBL" id="DS879626">
    <property type="protein sequence ID" value="EEC14974.1"/>
    <property type="molecule type" value="Genomic_DNA"/>
</dbReference>
<feature type="non-terminal residue" evidence="1">
    <location>
        <position position="69"/>
    </location>
</feature>
<evidence type="ECO:0000313" key="1">
    <source>
        <dbReference type="EMBL" id="EEC14974.1"/>
    </source>
</evidence>
<evidence type="ECO:0000313" key="2">
    <source>
        <dbReference type="EnsemblMetazoa" id="ISCW011660-PA"/>
    </source>
</evidence>
<dbReference type="HOGENOM" id="CLU_2783198_0_0_1"/>
<reference evidence="2" key="2">
    <citation type="submission" date="2020-05" db="UniProtKB">
        <authorList>
            <consortium name="EnsemblMetazoa"/>
        </authorList>
    </citation>
    <scope>IDENTIFICATION</scope>
    <source>
        <strain evidence="2">wikel</strain>
    </source>
</reference>
<name>B7Q802_IXOSC</name>
<dbReference type="InParanoid" id="B7Q802"/>
<dbReference type="VEuPathDB" id="VectorBase:ISCW011660"/>
<evidence type="ECO:0000313" key="3">
    <source>
        <dbReference type="Proteomes" id="UP000001555"/>
    </source>
</evidence>
<proteinExistence type="predicted"/>
<organism>
    <name type="scientific">Ixodes scapularis</name>
    <name type="common">Black-legged tick</name>
    <name type="synonym">Deer tick</name>
    <dbReference type="NCBI Taxonomy" id="6945"/>
    <lineage>
        <taxon>Eukaryota</taxon>
        <taxon>Metazoa</taxon>
        <taxon>Ecdysozoa</taxon>
        <taxon>Arthropoda</taxon>
        <taxon>Chelicerata</taxon>
        <taxon>Arachnida</taxon>
        <taxon>Acari</taxon>
        <taxon>Parasitiformes</taxon>
        <taxon>Ixodida</taxon>
        <taxon>Ixodoidea</taxon>
        <taxon>Ixodidae</taxon>
        <taxon>Ixodinae</taxon>
        <taxon>Ixodes</taxon>
    </lineage>
</organism>